<feature type="signal peptide" evidence="6">
    <location>
        <begin position="1"/>
        <end position="28"/>
    </location>
</feature>
<dbReference type="PANTHER" id="PTHR35889:SF3">
    <property type="entry name" value="F-BOX DOMAIN-CONTAINING PROTEIN"/>
    <property type="match status" value="1"/>
</dbReference>
<dbReference type="KEGG" id="rml:FF011L_29770"/>
<name>A0A517MH47_9BACT</name>
<evidence type="ECO:0000256" key="5">
    <source>
        <dbReference type="SAM" id="MobiDB-lite"/>
    </source>
</evidence>
<sequence precursor="true">MNYFSRRLTSLSFAWVLGAFVAAGPCLSAEIDFNTQIRPILAAKCFHCHGPDEGAREAGLRLDTQEGAFEDLGGYAAVVGGDAAASELLKRVRSEDPDIRMPPPDQGPVLSQEEQAALEAWVQQGAKYKTHWAFEPPVKSEVPNAVADFSKAPRASSAIDHFVRERLRNVSEQPPSQLADRYTLIRRLSLDLTGLPPTVEEADAFAADDSPVAYERLVDRLLASPAFAEHVGRDWLDLARYADTNGYEKDRPRTIWPYRDWVLQAIAADEPFDRFSIAQLAGDMLPNATAEDRIATGFHRNTMLNEEGGIDPLEYRFYAMVDRVATTGTVWMGLTTGCAQCHTHKYDPITHTDYYALMALLNNADEPEMAVETEAVEAAEVALQKQIDAEENRLVKRYLTNLPRPTADPKPVAAESSKATPAENVEESIANAFRGWLEIQINEAAEWSNLRPEQMKSTTPYFERLPDDSILAGGDVSKRDVYELEFNPKAPVSALRLEVLPDPSLPANGPGMAYYEGRKGDFFLSEFKVFWNGKPIALENASHDYGKISVGSGDAAASSVLDGEGSTGWSTSGREGQASQLVVNLKERIDPAAGENDAENPATLRIEMLFERHFAAPLGRFRISATDSDQAMAATSMPVDLLQQLAGIESTEEAEALPGYADLQRLFLDSSDLLKEPRKRLDSLRRQVPTPPRTMVFTERPAEHPRATHRHHRGEFLQVKELVEPDIPSLFGGLGDERPHNRLELARWLVSEENPLVARVMVNRIWRSLLGSGFVRTDGDFGTQSEPPSHPALLDYLAIEWIENGWSMKWLYREMVLSTTYRQASEKDPDFDPTNRWLSRGPRFRLAAEAIRDQNLAISGTISRQFGGPSVYPPQPGSVTALAYGSGKWEPSVGADRYRRSLYTFRKRTAPFAAYTVFDAPTGEACAARRQRSDTPLQALTLLNDEMFLETARQLAEKTVADAGDGAEATLIATQLFRHVLIRPAEKAEQEMMLDFYNDQIAAKVSPAQAWFLLARALMNTDEAITKP</sequence>
<dbReference type="InterPro" id="IPR011429">
    <property type="entry name" value="Cyt_c_Planctomycete-type"/>
</dbReference>
<feature type="chain" id="PRO_5022218723" evidence="6">
    <location>
        <begin position="29"/>
        <end position="1028"/>
    </location>
</feature>
<dbReference type="Pfam" id="PF07587">
    <property type="entry name" value="PSD1"/>
    <property type="match status" value="1"/>
</dbReference>
<reference evidence="8 9" key="1">
    <citation type="submission" date="2019-02" db="EMBL/GenBank/DDBJ databases">
        <title>Deep-cultivation of Planctomycetes and their phenomic and genomic characterization uncovers novel biology.</title>
        <authorList>
            <person name="Wiegand S."/>
            <person name="Jogler M."/>
            <person name="Boedeker C."/>
            <person name="Pinto D."/>
            <person name="Vollmers J."/>
            <person name="Rivas-Marin E."/>
            <person name="Kohn T."/>
            <person name="Peeters S.H."/>
            <person name="Heuer A."/>
            <person name="Rast P."/>
            <person name="Oberbeckmann S."/>
            <person name="Bunk B."/>
            <person name="Jeske O."/>
            <person name="Meyerdierks A."/>
            <person name="Storesund J.E."/>
            <person name="Kallscheuer N."/>
            <person name="Luecker S."/>
            <person name="Lage O.M."/>
            <person name="Pohl T."/>
            <person name="Merkel B.J."/>
            <person name="Hornburger P."/>
            <person name="Mueller R.-W."/>
            <person name="Bruemmer F."/>
            <person name="Labrenz M."/>
            <person name="Spormann A.M."/>
            <person name="Op den Camp H."/>
            <person name="Overmann J."/>
            <person name="Amann R."/>
            <person name="Jetten M.S.M."/>
            <person name="Mascher T."/>
            <person name="Medema M.H."/>
            <person name="Devos D.P."/>
            <person name="Kaster A.-K."/>
            <person name="Ovreas L."/>
            <person name="Rohde M."/>
            <person name="Galperin M.Y."/>
            <person name="Jogler C."/>
        </authorList>
    </citation>
    <scope>NUCLEOTIDE SEQUENCE [LARGE SCALE GENOMIC DNA]</scope>
    <source>
        <strain evidence="8 9">FF011L</strain>
    </source>
</reference>
<evidence type="ECO:0000256" key="6">
    <source>
        <dbReference type="SAM" id="SignalP"/>
    </source>
</evidence>
<dbReference type="InterPro" id="IPR022655">
    <property type="entry name" value="DUF1553"/>
</dbReference>
<dbReference type="EMBL" id="CP036262">
    <property type="protein sequence ID" value="QDS94199.1"/>
    <property type="molecule type" value="Genomic_DNA"/>
</dbReference>
<evidence type="ECO:0000313" key="9">
    <source>
        <dbReference type="Proteomes" id="UP000320672"/>
    </source>
</evidence>
<accession>A0A517MH47</accession>
<evidence type="ECO:0000256" key="2">
    <source>
        <dbReference type="ARBA" id="ARBA00022723"/>
    </source>
</evidence>
<gene>
    <name evidence="8" type="ORF">FF011L_29770</name>
</gene>
<keyword evidence="1 4" id="KW-0349">Heme</keyword>
<keyword evidence="2 4" id="KW-0479">Metal-binding</keyword>
<dbReference type="GO" id="GO:0020037">
    <property type="term" value="F:heme binding"/>
    <property type="evidence" value="ECO:0007669"/>
    <property type="project" value="InterPro"/>
</dbReference>
<evidence type="ECO:0000313" key="8">
    <source>
        <dbReference type="EMBL" id="QDS94199.1"/>
    </source>
</evidence>
<dbReference type="PANTHER" id="PTHR35889">
    <property type="entry name" value="CYCLOINULO-OLIGOSACCHARIDE FRUCTANOTRANSFERASE-RELATED"/>
    <property type="match status" value="1"/>
</dbReference>
<evidence type="ECO:0000256" key="3">
    <source>
        <dbReference type="ARBA" id="ARBA00023004"/>
    </source>
</evidence>
<feature type="region of interest" description="Disordered" evidence="5">
    <location>
        <begin position="556"/>
        <end position="575"/>
    </location>
</feature>
<dbReference type="InterPro" id="IPR011444">
    <property type="entry name" value="DUF1549"/>
</dbReference>
<keyword evidence="6" id="KW-0732">Signal</keyword>
<evidence type="ECO:0000256" key="1">
    <source>
        <dbReference type="ARBA" id="ARBA00022617"/>
    </source>
</evidence>
<protein>
    <submittedName>
        <fullName evidence="8">Planctomycete cytochrome C</fullName>
    </submittedName>
</protein>
<dbReference type="Proteomes" id="UP000320672">
    <property type="component" value="Chromosome"/>
</dbReference>
<dbReference type="GO" id="GO:0046872">
    <property type="term" value="F:metal ion binding"/>
    <property type="evidence" value="ECO:0007669"/>
    <property type="project" value="UniProtKB-KW"/>
</dbReference>
<dbReference type="Pfam" id="PF07635">
    <property type="entry name" value="PSCyt1"/>
    <property type="match status" value="1"/>
</dbReference>
<dbReference type="PROSITE" id="PS51007">
    <property type="entry name" value="CYTC"/>
    <property type="match status" value="1"/>
</dbReference>
<dbReference type="Pfam" id="PF07583">
    <property type="entry name" value="PSCyt2"/>
    <property type="match status" value="1"/>
</dbReference>
<dbReference type="GO" id="GO:0009055">
    <property type="term" value="F:electron transfer activity"/>
    <property type="evidence" value="ECO:0007669"/>
    <property type="project" value="InterPro"/>
</dbReference>
<feature type="region of interest" description="Disordered" evidence="5">
    <location>
        <begin position="405"/>
        <end position="424"/>
    </location>
</feature>
<evidence type="ECO:0000259" key="7">
    <source>
        <dbReference type="PROSITE" id="PS51007"/>
    </source>
</evidence>
<dbReference type="OrthoDB" id="127107at2"/>
<dbReference type="InterPro" id="IPR009056">
    <property type="entry name" value="Cyt_c-like_dom"/>
</dbReference>
<feature type="domain" description="Cytochrome c" evidence="7">
    <location>
        <begin position="19"/>
        <end position="126"/>
    </location>
</feature>
<dbReference type="SUPFAM" id="SSF46626">
    <property type="entry name" value="Cytochrome c"/>
    <property type="match status" value="1"/>
</dbReference>
<dbReference type="InterPro" id="IPR036909">
    <property type="entry name" value="Cyt_c-like_dom_sf"/>
</dbReference>
<dbReference type="AlphaFoldDB" id="A0A517MH47"/>
<evidence type="ECO:0000256" key="4">
    <source>
        <dbReference type="PROSITE-ProRule" id="PRU00433"/>
    </source>
</evidence>
<keyword evidence="3 4" id="KW-0408">Iron</keyword>
<organism evidence="8 9">
    <name type="scientific">Roseimaritima multifibrata</name>
    <dbReference type="NCBI Taxonomy" id="1930274"/>
    <lineage>
        <taxon>Bacteria</taxon>
        <taxon>Pseudomonadati</taxon>
        <taxon>Planctomycetota</taxon>
        <taxon>Planctomycetia</taxon>
        <taxon>Pirellulales</taxon>
        <taxon>Pirellulaceae</taxon>
        <taxon>Roseimaritima</taxon>
    </lineage>
</organism>
<proteinExistence type="predicted"/>
<keyword evidence="9" id="KW-1185">Reference proteome</keyword>